<sequence length="215" mass="23127">MGLKILGLGFLMIFSLSPLVAQELHDRVQERFSGVETISVKGAFCKTEIVSGTIAEVVLEGEIRSVRRYQDLRIRYQQTGSLLDVWIEQPNNASGQIRGLLVLTVPAQTKVQVSNLSGSIRVDGVGSRLTTLETISGDVVVNNHPDSLIVHTSSGSIQGDWIGGGVLAQSVSGYITMRYVKGGCQLTSTSGHIRVLSVYNAVRIDATSGIISIEE</sequence>
<dbReference type="RefSeq" id="WP_062123193.1">
    <property type="nucleotide sequence ID" value="NZ_BAZW01000007.1"/>
</dbReference>
<dbReference type="OrthoDB" id="1118101at2"/>
<name>A0A0E9LWE4_9BACT</name>
<keyword evidence="3" id="KW-1185">Reference proteome</keyword>
<evidence type="ECO:0000313" key="3">
    <source>
        <dbReference type="Proteomes" id="UP000032900"/>
    </source>
</evidence>
<feature type="domain" description="DUF4097" evidence="1">
    <location>
        <begin position="109"/>
        <end position="194"/>
    </location>
</feature>
<dbReference type="EMBL" id="BAZW01000007">
    <property type="protein sequence ID" value="GAO29195.1"/>
    <property type="molecule type" value="Genomic_DNA"/>
</dbReference>
<dbReference type="AlphaFoldDB" id="A0A0E9LWE4"/>
<organism evidence="2 3">
    <name type="scientific">Geofilum rubicundum JCM 15548</name>
    <dbReference type="NCBI Taxonomy" id="1236989"/>
    <lineage>
        <taxon>Bacteria</taxon>
        <taxon>Pseudomonadati</taxon>
        <taxon>Bacteroidota</taxon>
        <taxon>Bacteroidia</taxon>
        <taxon>Marinilabiliales</taxon>
        <taxon>Marinilabiliaceae</taxon>
        <taxon>Geofilum</taxon>
    </lineage>
</organism>
<protein>
    <recommendedName>
        <fullName evidence="1">DUF4097 domain-containing protein</fullName>
    </recommendedName>
</protein>
<gene>
    <name evidence="2" type="ORF">JCM15548_11360</name>
</gene>
<reference evidence="2 3" key="1">
    <citation type="journal article" date="2015" name="Microbes Environ.">
        <title>Distribution and evolution of nitrogen fixation genes in the phylum bacteroidetes.</title>
        <authorList>
            <person name="Inoue J."/>
            <person name="Oshima K."/>
            <person name="Suda W."/>
            <person name="Sakamoto M."/>
            <person name="Iino T."/>
            <person name="Noda S."/>
            <person name="Hongoh Y."/>
            <person name="Hattori M."/>
            <person name="Ohkuma M."/>
        </authorList>
    </citation>
    <scope>NUCLEOTIDE SEQUENCE [LARGE SCALE GENOMIC DNA]</scope>
    <source>
        <strain evidence="2">JCM 15548</strain>
    </source>
</reference>
<proteinExistence type="predicted"/>
<comment type="caution">
    <text evidence="2">The sequence shown here is derived from an EMBL/GenBank/DDBJ whole genome shotgun (WGS) entry which is preliminary data.</text>
</comment>
<dbReference type="Proteomes" id="UP000032900">
    <property type="component" value="Unassembled WGS sequence"/>
</dbReference>
<accession>A0A0E9LWE4</accession>
<dbReference type="Pfam" id="PF13349">
    <property type="entry name" value="DUF4097"/>
    <property type="match status" value="1"/>
</dbReference>
<dbReference type="InterPro" id="IPR025164">
    <property type="entry name" value="Toastrack_DUF4097"/>
</dbReference>
<evidence type="ECO:0000259" key="1">
    <source>
        <dbReference type="Pfam" id="PF13349"/>
    </source>
</evidence>
<dbReference type="STRING" id="1236989.JCM15548_11360"/>
<evidence type="ECO:0000313" key="2">
    <source>
        <dbReference type="EMBL" id="GAO29195.1"/>
    </source>
</evidence>